<evidence type="ECO:0000313" key="3">
    <source>
        <dbReference type="Proteomes" id="UP000016630"/>
    </source>
</evidence>
<comment type="caution">
    <text evidence="2">The sequence shown here is derived from an EMBL/GenBank/DDBJ whole genome shotgun (WGS) entry which is preliminary data.</text>
</comment>
<organism evidence="2 3">
    <name type="scientific">Porphyromonas gingivalis F0570</name>
    <dbReference type="NCBI Taxonomy" id="1227271"/>
    <lineage>
        <taxon>Bacteria</taxon>
        <taxon>Pseudomonadati</taxon>
        <taxon>Bacteroidota</taxon>
        <taxon>Bacteroidia</taxon>
        <taxon>Bacteroidales</taxon>
        <taxon>Porphyromonadaceae</taxon>
        <taxon>Porphyromonas</taxon>
    </lineage>
</organism>
<evidence type="ECO:0000256" key="1">
    <source>
        <dbReference type="SAM" id="Phobius"/>
    </source>
</evidence>
<keyword evidence="1" id="KW-0812">Transmembrane</keyword>
<dbReference type="Proteomes" id="UP000016630">
    <property type="component" value="Unassembled WGS sequence"/>
</dbReference>
<keyword evidence="1" id="KW-1133">Transmembrane helix</keyword>
<sequence>MNNHDLSVQKAVLSDYRKSCRFPDLLLLFAKIPCNSPILCVYAFALFTPDALCNLLE</sequence>
<evidence type="ECO:0000313" key="2">
    <source>
        <dbReference type="EMBL" id="ERJ63551.1"/>
    </source>
</evidence>
<protein>
    <submittedName>
        <fullName evidence="2">Uncharacterized protein</fullName>
    </submittedName>
</protein>
<dbReference type="AlphaFoldDB" id="A0A0E2LMF8"/>
<proteinExistence type="predicted"/>
<name>A0A0E2LMF8_PORGN</name>
<dbReference type="EMBL" id="AWUW01000161">
    <property type="protein sequence ID" value="ERJ63551.1"/>
    <property type="molecule type" value="Genomic_DNA"/>
</dbReference>
<keyword evidence="1" id="KW-0472">Membrane</keyword>
<reference evidence="2 3" key="1">
    <citation type="submission" date="2013-06" db="EMBL/GenBank/DDBJ databases">
        <authorList>
            <person name="Weinstock G."/>
            <person name="Sodergren E."/>
            <person name="Lobos E.A."/>
            <person name="Fulton L."/>
            <person name="Fulton R."/>
            <person name="Courtney L."/>
            <person name="Fronick C."/>
            <person name="O'Laughlin M."/>
            <person name="Godfrey J."/>
            <person name="Wilson R.M."/>
            <person name="Miner T."/>
            <person name="Farmer C."/>
            <person name="Delehaunty K."/>
            <person name="Cordes M."/>
            <person name="Minx P."/>
            <person name="Tomlinson C."/>
            <person name="Chen J."/>
            <person name="Wollam A."/>
            <person name="Pepin K.H."/>
            <person name="Bhonagiri V."/>
            <person name="Zhang X."/>
            <person name="Warren W."/>
            <person name="Mitreva M."/>
            <person name="Mardis E.R."/>
            <person name="Wilson R.K."/>
        </authorList>
    </citation>
    <scope>NUCLEOTIDE SEQUENCE [LARGE SCALE GENOMIC DNA]</scope>
    <source>
        <strain evidence="2 3">F0570</strain>
    </source>
</reference>
<accession>A0A0E2LMF8</accession>
<dbReference type="HOGENOM" id="CLU_2992818_0_0_10"/>
<gene>
    <name evidence="2" type="ORF">HMPREF1555_02359</name>
</gene>
<feature type="transmembrane region" description="Helical" evidence="1">
    <location>
        <begin position="25"/>
        <end position="47"/>
    </location>
</feature>